<feature type="domain" description="Flavin reductase like" evidence="2">
    <location>
        <begin position="19"/>
        <end position="168"/>
    </location>
</feature>
<dbReference type="EMBL" id="JBHTJO010000001">
    <property type="protein sequence ID" value="MFD0986438.1"/>
    <property type="molecule type" value="Genomic_DNA"/>
</dbReference>
<dbReference type="Proteomes" id="UP001597102">
    <property type="component" value="Unassembled WGS sequence"/>
</dbReference>
<dbReference type="PANTHER" id="PTHR30466">
    <property type="entry name" value="FLAVIN REDUCTASE"/>
    <property type="match status" value="1"/>
</dbReference>
<keyword evidence="4" id="KW-1185">Reference proteome</keyword>
<dbReference type="GO" id="GO:0016491">
    <property type="term" value="F:oxidoreductase activity"/>
    <property type="evidence" value="ECO:0007669"/>
    <property type="project" value="UniProtKB-KW"/>
</dbReference>
<protein>
    <submittedName>
        <fullName evidence="3">Flavin reductase family protein</fullName>
        <ecNumber evidence="3">1.-.-.-</ecNumber>
    </submittedName>
</protein>
<evidence type="ECO:0000313" key="4">
    <source>
        <dbReference type="Proteomes" id="UP001597102"/>
    </source>
</evidence>
<accession>A0ABW3J7M5</accession>
<reference evidence="4" key="1">
    <citation type="journal article" date="2019" name="Int. J. Syst. Evol. Microbiol.">
        <title>The Global Catalogue of Microorganisms (GCM) 10K type strain sequencing project: providing services to taxonomists for standard genome sequencing and annotation.</title>
        <authorList>
            <consortium name="The Broad Institute Genomics Platform"/>
            <consortium name="The Broad Institute Genome Sequencing Center for Infectious Disease"/>
            <person name="Wu L."/>
            <person name="Ma J."/>
        </authorList>
    </citation>
    <scope>NUCLEOTIDE SEQUENCE [LARGE SCALE GENOMIC DNA]</scope>
    <source>
        <strain evidence="4">CCUG 61697</strain>
    </source>
</reference>
<dbReference type="PANTHER" id="PTHR30466:SF1">
    <property type="entry name" value="FMN REDUCTASE (NADH) RUTF"/>
    <property type="match status" value="1"/>
</dbReference>
<dbReference type="SMART" id="SM00903">
    <property type="entry name" value="Flavin_Reduct"/>
    <property type="match status" value="1"/>
</dbReference>
<dbReference type="RefSeq" id="WP_379086569.1">
    <property type="nucleotide sequence ID" value="NZ_JBHTJO010000001.1"/>
</dbReference>
<dbReference type="Pfam" id="PF01613">
    <property type="entry name" value="Flavin_Reduct"/>
    <property type="match status" value="1"/>
</dbReference>
<dbReference type="EC" id="1.-.-.-" evidence="3"/>
<dbReference type="Gene3D" id="2.30.110.10">
    <property type="entry name" value="Electron Transport, Fmn-binding Protein, Chain A"/>
    <property type="match status" value="1"/>
</dbReference>
<evidence type="ECO:0000256" key="1">
    <source>
        <dbReference type="ARBA" id="ARBA00023002"/>
    </source>
</evidence>
<dbReference type="InterPro" id="IPR002563">
    <property type="entry name" value="Flavin_Rdtase-like_dom"/>
</dbReference>
<dbReference type="SUPFAM" id="SSF50475">
    <property type="entry name" value="FMN-binding split barrel"/>
    <property type="match status" value="1"/>
</dbReference>
<name>A0ABW3J7M5_9HYPH</name>
<evidence type="ECO:0000259" key="2">
    <source>
        <dbReference type="SMART" id="SM00903"/>
    </source>
</evidence>
<sequence length="181" mass="19355">MRTEDLVMDEMRELFLNGMSRVACTVSLVTTEGEGGKAGVTVSAMSSVSADSEHPSLLVCVHELSAAADAIRQNGAFCVNVLGKEQAFLSDVFAGRAKDRYPDKFSAARWSEGASGSPVLEGALVNFDCHVKEAFHHGTHWIIIGGVIDMRMADPGSPLVYANHAYSEPAPLLEQEEKAAS</sequence>
<evidence type="ECO:0000313" key="3">
    <source>
        <dbReference type="EMBL" id="MFD0986438.1"/>
    </source>
</evidence>
<keyword evidence="1 3" id="KW-0560">Oxidoreductase</keyword>
<organism evidence="3 4">
    <name type="scientific">Methyloligella solikamskensis</name>
    <dbReference type="NCBI Taxonomy" id="1177756"/>
    <lineage>
        <taxon>Bacteria</taxon>
        <taxon>Pseudomonadati</taxon>
        <taxon>Pseudomonadota</taxon>
        <taxon>Alphaproteobacteria</taxon>
        <taxon>Hyphomicrobiales</taxon>
        <taxon>Hyphomicrobiaceae</taxon>
        <taxon>Methyloligella</taxon>
    </lineage>
</organism>
<dbReference type="InterPro" id="IPR050268">
    <property type="entry name" value="NADH-dep_flavin_reductase"/>
</dbReference>
<gene>
    <name evidence="3" type="ORF">ACFQ2F_04935</name>
</gene>
<dbReference type="InterPro" id="IPR012349">
    <property type="entry name" value="Split_barrel_FMN-bd"/>
</dbReference>
<proteinExistence type="predicted"/>
<comment type="caution">
    <text evidence="3">The sequence shown here is derived from an EMBL/GenBank/DDBJ whole genome shotgun (WGS) entry which is preliminary data.</text>
</comment>